<protein>
    <submittedName>
        <fullName evidence="2">Uncharacterized protein</fullName>
    </submittedName>
</protein>
<evidence type="ECO:0000256" key="1">
    <source>
        <dbReference type="SAM" id="Phobius"/>
    </source>
</evidence>
<feature type="transmembrane region" description="Helical" evidence="1">
    <location>
        <begin position="27"/>
        <end position="54"/>
    </location>
</feature>
<dbReference type="AlphaFoldDB" id="A0A2A9CZP9"/>
<keyword evidence="1" id="KW-1133">Transmembrane helix</keyword>
<reference evidence="2 3" key="1">
    <citation type="submission" date="2017-10" db="EMBL/GenBank/DDBJ databases">
        <title>Sequencing the genomes of 1000 actinobacteria strains.</title>
        <authorList>
            <person name="Klenk H.-P."/>
        </authorList>
    </citation>
    <scope>NUCLEOTIDE SEQUENCE [LARGE SCALE GENOMIC DNA]</scope>
    <source>
        <strain evidence="2 3">DSM 21801</strain>
    </source>
</reference>
<proteinExistence type="predicted"/>
<feature type="transmembrane region" description="Helical" evidence="1">
    <location>
        <begin position="115"/>
        <end position="133"/>
    </location>
</feature>
<sequence length="143" mass="14561">MPGSPQHGDRADHRSQYPLPGGARRPVTVWVVVALLGLEALTLVVLGVSALLAAGGDGQVGGSVVVAVFLLVLALILGALALSLWRLRRWARGACVAWSILVVLVGGSQFGVNPLVATLIVLAGAAGVFAASARPTREALGID</sequence>
<dbReference type="Proteomes" id="UP000224915">
    <property type="component" value="Unassembled WGS sequence"/>
</dbReference>
<keyword evidence="1" id="KW-0472">Membrane</keyword>
<evidence type="ECO:0000313" key="2">
    <source>
        <dbReference type="EMBL" id="PFG19172.1"/>
    </source>
</evidence>
<comment type="caution">
    <text evidence="2">The sequence shown here is derived from an EMBL/GenBank/DDBJ whole genome shotgun (WGS) entry which is preliminary data.</text>
</comment>
<name>A0A2A9CZP9_9MICO</name>
<feature type="transmembrane region" description="Helical" evidence="1">
    <location>
        <begin position="60"/>
        <end position="83"/>
    </location>
</feature>
<accession>A0A2A9CZP9</accession>
<dbReference type="RefSeq" id="WP_143556852.1">
    <property type="nucleotide sequence ID" value="NZ_PDJD01000001.1"/>
</dbReference>
<evidence type="ECO:0000313" key="3">
    <source>
        <dbReference type="Proteomes" id="UP000224915"/>
    </source>
</evidence>
<keyword evidence="3" id="KW-1185">Reference proteome</keyword>
<keyword evidence="1" id="KW-0812">Transmembrane</keyword>
<dbReference type="EMBL" id="PDJD01000001">
    <property type="protein sequence ID" value="PFG19172.1"/>
    <property type="molecule type" value="Genomic_DNA"/>
</dbReference>
<gene>
    <name evidence="2" type="ORF">ATL40_0729</name>
</gene>
<organism evidence="2 3">
    <name type="scientific">Serinibacter salmoneus</name>
    <dbReference type="NCBI Taxonomy" id="556530"/>
    <lineage>
        <taxon>Bacteria</taxon>
        <taxon>Bacillati</taxon>
        <taxon>Actinomycetota</taxon>
        <taxon>Actinomycetes</taxon>
        <taxon>Micrococcales</taxon>
        <taxon>Beutenbergiaceae</taxon>
        <taxon>Serinibacter</taxon>
    </lineage>
</organism>
<feature type="transmembrane region" description="Helical" evidence="1">
    <location>
        <begin position="90"/>
        <end position="109"/>
    </location>
</feature>